<keyword evidence="1" id="KW-0175">Coiled coil</keyword>
<proteinExistence type="predicted"/>
<reference evidence="2" key="1">
    <citation type="submission" date="2021-05" db="EMBL/GenBank/DDBJ databases">
        <title>A free-living protist that lacks canonical eukaryotic 1 DNA replication and segregation systems.</title>
        <authorList>
            <person name="Salas-Leiva D.E."/>
            <person name="Tromer E.C."/>
            <person name="Curtis B.A."/>
            <person name="Jerlstrom-Hultqvist J."/>
            <person name="Kolisko M."/>
            <person name="Yi Z."/>
            <person name="Salas-Leiva J.S."/>
            <person name="Gallot-Lavallee L."/>
            <person name="Kops G.J.P.L."/>
            <person name="Archibald J.M."/>
            <person name="Simpson A.G.B."/>
            <person name="Roger A.J."/>
        </authorList>
    </citation>
    <scope>NUCLEOTIDE SEQUENCE</scope>
    <source>
        <strain evidence="2">BICM</strain>
    </source>
</reference>
<feature type="coiled-coil region" evidence="1">
    <location>
        <begin position="6"/>
        <end position="33"/>
    </location>
</feature>
<sequence length="106" mass="12379">MADNPVEDLTRKFEQQESLIRALTARISEQENEREDLRAPSRLDGIKKEYLAWKHFYADFKVEVKATEKPSVKGIMDIAGNMVEKRLQYLRTIDTYGEEVGAVWWS</sequence>
<accession>A0A8J6BWJ2</accession>
<protein>
    <submittedName>
        <fullName evidence="2">Uncharacterized protein</fullName>
    </submittedName>
</protein>
<name>A0A8J6BWJ2_9EUKA</name>
<keyword evidence="3" id="KW-1185">Reference proteome</keyword>
<dbReference type="EMBL" id="JAHDYR010000038">
    <property type="protein sequence ID" value="KAG9392496.1"/>
    <property type="molecule type" value="Genomic_DNA"/>
</dbReference>
<evidence type="ECO:0000313" key="3">
    <source>
        <dbReference type="Proteomes" id="UP000717585"/>
    </source>
</evidence>
<organism evidence="2 3">
    <name type="scientific">Carpediemonas membranifera</name>
    <dbReference type="NCBI Taxonomy" id="201153"/>
    <lineage>
        <taxon>Eukaryota</taxon>
        <taxon>Metamonada</taxon>
        <taxon>Carpediemonas-like organisms</taxon>
        <taxon>Carpediemonas</taxon>
    </lineage>
</organism>
<gene>
    <name evidence="2" type="ORF">J8273_5491</name>
</gene>
<dbReference type="Proteomes" id="UP000717585">
    <property type="component" value="Unassembled WGS sequence"/>
</dbReference>
<dbReference type="AlphaFoldDB" id="A0A8J6BWJ2"/>
<evidence type="ECO:0000256" key="1">
    <source>
        <dbReference type="SAM" id="Coils"/>
    </source>
</evidence>
<evidence type="ECO:0000313" key="2">
    <source>
        <dbReference type="EMBL" id="KAG9392496.1"/>
    </source>
</evidence>
<comment type="caution">
    <text evidence="2">The sequence shown here is derived from an EMBL/GenBank/DDBJ whole genome shotgun (WGS) entry which is preliminary data.</text>
</comment>